<dbReference type="RefSeq" id="XP_001296208.1">
    <property type="nucleotide sequence ID" value="XM_001296207.1"/>
</dbReference>
<keyword evidence="1" id="KW-0175">Coiled coil</keyword>
<dbReference type="AlphaFoldDB" id="A2GHT9"/>
<reference evidence="2" key="2">
    <citation type="journal article" date="2007" name="Science">
        <title>Draft genome sequence of the sexually transmitted pathogen Trichomonas vaginalis.</title>
        <authorList>
            <person name="Carlton J.M."/>
            <person name="Hirt R.P."/>
            <person name="Silva J.C."/>
            <person name="Delcher A.L."/>
            <person name="Schatz M."/>
            <person name="Zhao Q."/>
            <person name="Wortman J.R."/>
            <person name="Bidwell S.L."/>
            <person name="Alsmark U.C.M."/>
            <person name="Besteiro S."/>
            <person name="Sicheritz-Ponten T."/>
            <person name="Noel C.J."/>
            <person name="Dacks J.B."/>
            <person name="Foster P.G."/>
            <person name="Simillion C."/>
            <person name="Van de Peer Y."/>
            <person name="Miranda-Saavedra D."/>
            <person name="Barton G.J."/>
            <person name="Westrop G.D."/>
            <person name="Mueller S."/>
            <person name="Dessi D."/>
            <person name="Fiori P.L."/>
            <person name="Ren Q."/>
            <person name="Paulsen I."/>
            <person name="Zhang H."/>
            <person name="Bastida-Corcuera F.D."/>
            <person name="Simoes-Barbosa A."/>
            <person name="Brown M.T."/>
            <person name="Hayes R.D."/>
            <person name="Mukherjee M."/>
            <person name="Okumura C.Y."/>
            <person name="Schneider R."/>
            <person name="Smith A.J."/>
            <person name="Vanacova S."/>
            <person name="Villalvazo M."/>
            <person name="Haas B.J."/>
            <person name="Pertea M."/>
            <person name="Feldblyum T.V."/>
            <person name="Utterback T.R."/>
            <person name="Shu C.L."/>
            <person name="Osoegawa K."/>
            <person name="de Jong P.J."/>
            <person name="Hrdy I."/>
            <person name="Horvathova L."/>
            <person name="Zubacova Z."/>
            <person name="Dolezal P."/>
            <person name="Malik S.B."/>
            <person name="Logsdon J.M. Jr."/>
            <person name="Henze K."/>
            <person name="Gupta A."/>
            <person name="Wang C.C."/>
            <person name="Dunne R.L."/>
            <person name="Upcroft J.A."/>
            <person name="Upcroft P."/>
            <person name="White O."/>
            <person name="Salzberg S.L."/>
            <person name="Tang P."/>
            <person name="Chiu C.-H."/>
            <person name="Lee Y.-S."/>
            <person name="Embley T.M."/>
            <person name="Coombs G.H."/>
            <person name="Mottram J.C."/>
            <person name="Tachezy J."/>
            <person name="Fraser-Liggett C.M."/>
            <person name="Johnson P.J."/>
        </authorList>
    </citation>
    <scope>NUCLEOTIDE SEQUENCE [LARGE SCALE GENOMIC DNA]</scope>
    <source>
        <strain evidence="2">G3</strain>
    </source>
</reference>
<accession>A2GHT9</accession>
<dbReference type="InParanoid" id="A2GHT9"/>
<dbReference type="Proteomes" id="UP000001542">
    <property type="component" value="Unassembled WGS sequence"/>
</dbReference>
<feature type="coiled-coil region" evidence="1">
    <location>
        <begin position="175"/>
        <end position="282"/>
    </location>
</feature>
<evidence type="ECO:0000256" key="1">
    <source>
        <dbReference type="SAM" id="Coils"/>
    </source>
</evidence>
<reference evidence="2" key="1">
    <citation type="submission" date="2006-10" db="EMBL/GenBank/DDBJ databases">
        <authorList>
            <person name="Amadeo P."/>
            <person name="Zhao Q."/>
            <person name="Wortman J."/>
            <person name="Fraser-Liggett C."/>
            <person name="Carlton J."/>
        </authorList>
    </citation>
    <scope>NUCLEOTIDE SEQUENCE</scope>
    <source>
        <strain evidence="2">G3</strain>
    </source>
</reference>
<dbReference type="VEuPathDB" id="TrichDB:TVAG_259780"/>
<evidence type="ECO:0000313" key="3">
    <source>
        <dbReference type="Proteomes" id="UP000001542"/>
    </source>
</evidence>
<dbReference type="VEuPathDB" id="TrichDB:TVAGG3_0949480"/>
<dbReference type="KEGG" id="tva:4740910"/>
<organism evidence="2 3">
    <name type="scientific">Trichomonas vaginalis (strain ATCC PRA-98 / G3)</name>
    <dbReference type="NCBI Taxonomy" id="412133"/>
    <lineage>
        <taxon>Eukaryota</taxon>
        <taxon>Metamonada</taxon>
        <taxon>Parabasalia</taxon>
        <taxon>Trichomonadida</taxon>
        <taxon>Trichomonadidae</taxon>
        <taxon>Trichomonas</taxon>
    </lineage>
</organism>
<gene>
    <name evidence="2" type="ORF">TVAG_259780</name>
</gene>
<protein>
    <submittedName>
        <fullName evidence="2">Uncharacterized protein</fullName>
    </submittedName>
</protein>
<dbReference type="OrthoDB" id="10266226at2759"/>
<dbReference type="EMBL" id="DS116031">
    <property type="protein sequence ID" value="EAX83278.1"/>
    <property type="molecule type" value="Genomic_DNA"/>
</dbReference>
<feature type="coiled-coil region" evidence="1">
    <location>
        <begin position="18"/>
        <end position="99"/>
    </location>
</feature>
<proteinExistence type="predicted"/>
<evidence type="ECO:0000313" key="2">
    <source>
        <dbReference type="EMBL" id="EAX83278.1"/>
    </source>
</evidence>
<sequence length="420" mass="49224">MTQQAPPPPEKDRNEEFKAELEAKLDKQLADLLEQKRKLTLEQERLNEVVISLQRRNADIIKELEAQSLHNDERVAEQGVNFEKAKKECELEIQKAQEDIKVDFAAANKVLIENRKKYHHLVFNLNEKKEVEEQRKVLLAQEAHLKELSILTQKQNREEREKKLTEIYNKRDIFKKEAKEQLEKAIEKAKEDIIQEKNETLRVAQAESKTLSKLVVKAQKAVVELRDKYNDLLEEENNLEMKLMEAKLVTQLTTPEQNQQTIQNLKAELDKLEQDRVNARTKPEADSRRKFTQHMNMMKKKKNELNGFIKLNQLKRIEMNQLRALASNVIEQRQTLMTFMNETITKLRKEIASAVNQKGLNFRTSELILCHLTDDDQNVLGRMFQGADDPAAQEASEQLRFFEVLYSRFTGIVQPRKIEE</sequence>
<dbReference type="SMR" id="A2GHT9"/>
<keyword evidence="3" id="KW-1185">Reference proteome</keyword>
<name>A2GHT9_TRIV3</name>
<dbReference type="OMA" id="ECELEIQ"/>